<dbReference type="AlphaFoldDB" id="A0AAD9YW80"/>
<dbReference type="EMBL" id="VYYT01000001">
    <property type="protein sequence ID" value="KAK2780382.1"/>
    <property type="molecule type" value="Genomic_DNA"/>
</dbReference>
<keyword evidence="2" id="KW-1185">Reference proteome</keyword>
<protein>
    <submittedName>
        <fullName evidence="1">Uncharacterized protein</fullName>
    </submittedName>
</protein>
<dbReference type="Proteomes" id="UP001281614">
    <property type="component" value="Unassembled WGS sequence"/>
</dbReference>
<gene>
    <name evidence="1" type="ORF">CKAH01_00326</name>
</gene>
<name>A0AAD9YW80_COLKA</name>
<evidence type="ECO:0000313" key="1">
    <source>
        <dbReference type="EMBL" id="KAK2780382.1"/>
    </source>
</evidence>
<evidence type="ECO:0000313" key="2">
    <source>
        <dbReference type="Proteomes" id="UP001281614"/>
    </source>
</evidence>
<accession>A0AAD9YW80</accession>
<proteinExistence type="predicted"/>
<sequence>MLPSFNFSTRSIPQAPGLTLPLLALVAHTHARTLTLTPPSARDALTLPSRETAKATAVSVSLREVSPSLSAAAKAASLTGPTTTQHRHYCNIMV</sequence>
<organism evidence="1 2">
    <name type="scientific">Colletotrichum kahawae</name>
    <name type="common">Coffee berry disease fungus</name>
    <dbReference type="NCBI Taxonomy" id="34407"/>
    <lineage>
        <taxon>Eukaryota</taxon>
        <taxon>Fungi</taxon>
        <taxon>Dikarya</taxon>
        <taxon>Ascomycota</taxon>
        <taxon>Pezizomycotina</taxon>
        <taxon>Sordariomycetes</taxon>
        <taxon>Hypocreomycetidae</taxon>
        <taxon>Glomerellales</taxon>
        <taxon>Glomerellaceae</taxon>
        <taxon>Colletotrichum</taxon>
        <taxon>Colletotrichum gloeosporioides species complex</taxon>
    </lineage>
</organism>
<comment type="caution">
    <text evidence="1">The sequence shown here is derived from an EMBL/GenBank/DDBJ whole genome shotgun (WGS) entry which is preliminary data.</text>
</comment>
<reference evidence="1" key="1">
    <citation type="submission" date="2023-02" db="EMBL/GenBank/DDBJ databases">
        <title>Colletotrichum kahawae CIFC_Que2 genome sequencing and assembly.</title>
        <authorList>
            <person name="Baroncelli R."/>
        </authorList>
    </citation>
    <scope>NUCLEOTIDE SEQUENCE</scope>
    <source>
        <strain evidence="1">CIFC_Que2</strain>
    </source>
</reference>